<evidence type="ECO:0000313" key="3">
    <source>
        <dbReference type="EMBL" id="CEK79480.1"/>
    </source>
</evidence>
<name>A0A0B7AHX0_9EUPU</name>
<dbReference type="PANTHER" id="PTHR47049">
    <property type="entry name" value="PIEZO-TYPE MECHANOSENSITIVE ION CHANNEL HOMOLOG"/>
    <property type="match status" value="1"/>
</dbReference>
<dbReference type="EMBL" id="HACG01032615">
    <property type="protein sequence ID" value="CEK79480.1"/>
    <property type="molecule type" value="Transcribed_RNA"/>
</dbReference>
<keyword evidence="1" id="KW-0812">Transmembrane</keyword>
<keyword evidence="1" id="KW-1133">Transmembrane helix</keyword>
<dbReference type="Pfam" id="PF24871">
    <property type="entry name" value="Piezo_TM1-24"/>
    <property type="match status" value="1"/>
</dbReference>
<sequence length="217" mass="24645">VLKDIGLERYGTAGLFVKLLTPTSFLVFVILQLRYFHVPFLKLSATDRYRTLPDNSNTTRSDDEGNLQNITEDEDDNLTSDLTEQSKGRDGSLRNWMKKKVLAAAELWNRFTIFLWRLGEIHVFKLVALIIIIVSVNEVSALTGVYVLLVAILLPIPRANILLSHLILIWTTIIILAKMIFQLSIVDTEYWKTSCQDKNSNSSDGNVTDNAIWFGLE</sequence>
<dbReference type="GO" id="GO:0008381">
    <property type="term" value="F:mechanosensitive monoatomic ion channel activity"/>
    <property type="evidence" value="ECO:0007669"/>
    <property type="project" value="InterPro"/>
</dbReference>
<dbReference type="AlphaFoldDB" id="A0A0B7AHX0"/>
<evidence type="ECO:0000259" key="2">
    <source>
        <dbReference type="Pfam" id="PF24871"/>
    </source>
</evidence>
<proteinExistence type="predicted"/>
<feature type="transmembrane region" description="Helical" evidence="1">
    <location>
        <begin position="162"/>
        <end position="181"/>
    </location>
</feature>
<organism evidence="3">
    <name type="scientific">Arion vulgaris</name>
    <dbReference type="NCBI Taxonomy" id="1028688"/>
    <lineage>
        <taxon>Eukaryota</taxon>
        <taxon>Metazoa</taxon>
        <taxon>Spiralia</taxon>
        <taxon>Lophotrochozoa</taxon>
        <taxon>Mollusca</taxon>
        <taxon>Gastropoda</taxon>
        <taxon>Heterobranchia</taxon>
        <taxon>Euthyneura</taxon>
        <taxon>Panpulmonata</taxon>
        <taxon>Eupulmonata</taxon>
        <taxon>Stylommatophora</taxon>
        <taxon>Helicina</taxon>
        <taxon>Arionoidea</taxon>
        <taxon>Arionidae</taxon>
        <taxon>Arion</taxon>
    </lineage>
</organism>
<evidence type="ECO:0000256" key="1">
    <source>
        <dbReference type="SAM" id="Phobius"/>
    </source>
</evidence>
<reference evidence="3" key="1">
    <citation type="submission" date="2014-12" db="EMBL/GenBank/DDBJ databases">
        <title>Insight into the proteome of Arion vulgaris.</title>
        <authorList>
            <person name="Aradska J."/>
            <person name="Bulat T."/>
            <person name="Smidak R."/>
            <person name="Sarate P."/>
            <person name="Gangsoo J."/>
            <person name="Sialana F."/>
            <person name="Bilban M."/>
            <person name="Lubec G."/>
        </authorList>
    </citation>
    <scope>NUCLEOTIDE SEQUENCE</scope>
    <source>
        <tissue evidence="3">Skin</tissue>
    </source>
</reference>
<feature type="non-terminal residue" evidence="3">
    <location>
        <position position="217"/>
    </location>
</feature>
<dbReference type="InterPro" id="IPR027272">
    <property type="entry name" value="Piezo"/>
</dbReference>
<dbReference type="InterPro" id="IPR056769">
    <property type="entry name" value="Piezo_TM1-24"/>
</dbReference>
<protein>
    <recommendedName>
        <fullName evidence="2">Piezo TM1-24 domain-containing protein</fullName>
    </recommendedName>
</protein>
<keyword evidence="1" id="KW-0472">Membrane</keyword>
<feature type="transmembrane region" description="Helical" evidence="1">
    <location>
        <begin position="126"/>
        <end position="156"/>
    </location>
</feature>
<accession>A0A0B7AHX0</accession>
<feature type="domain" description="Piezo TM1-24" evidence="2">
    <location>
        <begin position="2"/>
        <end position="42"/>
    </location>
</feature>
<feature type="non-terminal residue" evidence="3">
    <location>
        <position position="1"/>
    </location>
</feature>
<feature type="transmembrane region" description="Helical" evidence="1">
    <location>
        <begin position="12"/>
        <end position="33"/>
    </location>
</feature>
<dbReference type="PANTHER" id="PTHR47049:SF2">
    <property type="entry name" value="PIEZO-TYPE MECHANOSENSITIVE ION CHANNEL HOMOLOG"/>
    <property type="match status" value="1"/>
</dbReference>
<gene>
    <name evidence="3" type="primary">ORF115651</name>
</gene>
<dbReference type="GO" id="GO:0016020">
    <property type="term" value="C:membrane"/>
    <property type="evidence" value="ECO:0007669"/>
    <property type="project" value="InterPro"/>
</dbReference>